<evidence type="ECO:0000256" key="1">
    <source>
        <dbReference type="SAM" id="MobiDB-lite"/>
    </source>
</evidence>
<reference evidence="2" key="1">
    <citation type="submission" date="2021-01" db="EMBL/GenBank/DDBJ databases">
        <authorList>
            <person name="Corre E."/>
            <person name="Pelletier E."/>
            <person name="Niang G."/>
            <person name="Scheremetjew M."/>
            <person name="Finn R."/>
            <person name="Kale V."/>
            <person name="Holt S."/>
            <person name="Cochrane G."/>
            <person name="Meng A."/>
            <person name="Brown T."/>
            <person name="Cohen L."/>
        </authorList>
    </citation>
    <scope>NUCLEOTIDE SEQUENCE</scope>
    <source>
        <strain evidence="2">PLY429</strain>
    </source>
</reference>
<gene>
    <name evidence="2" type="ORF">TCHU04912_LOCUS4807</name>
</gene>
<proteinExistence type="predicted"/>
<evidence type="ECO:0000313" key="2">
    <source>
        <dbReference type="EMBL" id="CAD9202574.1"/>
    </source>
</evidence>
<dbReference type="EMBL" id="HBGG01009549">
    <property type="protein sequence ID" value="CAD9202574.1"/>
    <property type="molecule type" value="Transcribed_RNA"/>
</dbReference>
<organism evidence="2">
    <name type="scientific">Tetraselmis chuii</name>
    <dbReference type="NCBI Taxonomy" id="63592"/>
    <lineage>
        <taxon>Eukaryota</taxon>
        <taxon>Viridiplantae</taxon>
        <taxon>Chlorophyta</taxon>
        <taxon>core chlorophytes</taxon>
        <taxon>Chlorodendrophyceae</taxon>
        <taxon>Chlorodendrales</taxon>
        <taxon>Chlorodendraceae</taxon>
        <taxon>Tetraselmis</taxon>
    </lineage>
</organism>
<dbReference type="AlphaFoldDB" id="A0A7S1X077"/>
<sequence>MATLASRMCTLKAELAAKRQPRHNRPGATLPRDRGPPSVSSTPGGISSALLMLSELPRGDELFALSRSSTFRVVTGEVLPSIFVLPSPELHHALPFVSTPTPLPTFCQLLSIADEAQSPTSPPPTIRWILVTASCVTEEAGAMG</sequence>
<accession>A0A7S1X077</accession>
<feature type="region of interest" description="Disordered" evidence="1">
    <location>
        <begin position="18"/>
        <end position="44"/>
    </location>
</feature>
<name>A0A7S1X077_9CHLO</name>
<protein>
    <submittedName>
        <fullName evidence="2">Uncharacterized protein</fullName>
    </submittedName>
</protein>